<evidence type="ECO:0000256" key="2">
    <source>
        <dbReference type="ARBA" id="ARBA00022649"/>
    </source>
</evidence>
<keyword evidence="4" id="KW-0479">Metal-binding</keyword>
<protein>
    <submittedName>
        <fullName evidence="8">Alanine acetyltransferase</fullName>
    </submittedName>
</protein>
<evidence type="ECO:0000256" key="4">
    <source>
        <dbReference type="ARBA" id="ARBA00022723"/>
    </source>
</evidence>
<evidence type="ECO:0000256" key="6">
    <source>
        <dbReference type="ARBA" id="ARBA00022842"/>
    </source>
</evidence>
<dbReference type="Proteomes" id="UP000050384">
    <property type="component" value="Unassembled WGS sequence"/>
</dbReference>
<keyword evidence="8" id="KW-0808">Transferase</keyword>
<dbReference type="GO" id="GO:0016787">
    <property type="term" value="F:hydrolase activity"/>
    <property type="evidence" value="ECO:0007669"/>
    <property type="project" value="UniProtKB-KW"/>
</dbReference>
<dbReference type="PANTHER" id="PTHR33653:SF1">
    <property type="entry name" value="RIBONUCLEASE VAPC2"/>
    <property type="match status" value="1"/>
</dbReference>
<dbReference type="AlphaFoldDB" id="A0A0Q0ADF3"/>
<evidence type="ECO:0000256" key="1">
    <source>
        <dbReference type="ARBA" id="ARBA00001946"/>
    </source>
</evidence>
<name>A0A0Q0ADF3_PSESX</name>
<comment type="similarity">
    <text evidence="7">Belongs to the PINc/VapC protein family.</text>
</comment>
<evidence type="ECO:0000256" key="5">
    <source>
        <dbReference type="ARBA" id="ARBA00022801"/>
    </source>
</evidence>
<dbReference type="InterPro" id="IPR050556">
    <property type="entry name" value="Type_II_TA_system_RNase"/>
</dbReference>
<dbReference type="EMBL" id="LJRI01001483">
    <property type="protein sequence ID" value="KPY60045.1"/>
    <property type="molecule type" value="Genomic_DNA"/>
</dbReference>
<accession>A0A0Q0ADF3</accession>
<keyword evidence="6" id="KW-0460">Magnesium</keyword>
<keyword evidence="5" id="KW-0378">Hydrolase</keyword>
<evidence type="ECO:0000256" key="7">
    <source>
        <dbReference type="ARBA" id="ARBA00038093"/>
    </source>
</evidence>
<sequence>MFLLDTNVVSELRKRNADANVLRWSRTQMASSLFISSITILELETGILRVERRDPTQGAALRMWLDHHVLKAFAGRILPIDTQVAKRCAQLHVPDPRSECDALIAATALVHGMTVVTRNTADFKSSGAALLNPWISQLNEETAYYSSASR</sequence>
<evidence type="ECO:0000313" key="8">
    <source>
        <dbReference type="EMBL" id="KPY60045.1"/>
    </source>
</evidence>
<proteinExistence type="inferred from homology"/>
<dbReference type="Gene3D" id="3.40.50.1010">
    <property type="entry name" value="5'-nuclease"/>
    <property type="match status" value="1"/>
</dbReference>
<dbReference type="SUPFAM" id="SSF88723">
    <property type="entry name" value="PIN domain-like"/>
    <property type="match status" value="1"/>
</dbReference>
<dbReference type="InterPro" id="IPR002716">
    <property type="entry name" value="PIN_dom"/>
</dbReference>
<dbReference type="PATRIC" id="fig|264459.3.peg.6852"/>
<keyword evidence="2" id="KW-1277">Toxin-antitoxin system</keyword>
<dbReference type="GO" id="GO:0046872">
    <property type="term" value="F:metal ion binding"/>
    <property type="evidence" value="ECO:0007669"/>
    <property type="project" value="UniProtKB-KW"/>
</dbReference>
<dbReference type="RefSeq" id="WP_005766948.1">
    <property type="nucleotide sequence ID" value="NZ_LJRI01001483.1"/>
</dbReference>
<comment type="caution">
    <text evidence="8">The sequence shown here is derived from an EMBL/GenBank/DDBJ whole genome shotgun (WGS) entry which is preliminary data.</text>
</comment>
<dbReference type="CDD" id="cd18746">
    <property type="entry name" value="PIN_VapC4-5_FitB-like"/>
    <property type="match status" value="1"/>
</dbReference>
<keyword evidence="3" id="KW-0540">Nuclease</keyword>
<dbReference type="PANTHER" id="PTHR33653">
    <property type="entry name" value="RIBONUCLEASE VAPC2"/>
    <property type="match status" value="1"/>
</dbReference>
<dbReference type="GO" id="GO:0004518">
    <property type="term" value="F:nuclease activity"/>
    <property type="evidence" value="ECO:0007669"/>
    <property type="project" value="UniProtKB-KW"/>
</dbReference>
<evidence type="ECO:0000313" key="9">
    <source>
        <dbReference type="Proteomes" id="UP000050384"/>
    </source>
</evidence>
<comment type="cofactor">
    <cofactor evidence="1">
        <name>Mg(2+)</name>
        <dbReference type="ChEBI" id="CHEBI:18420"/>
    </cofactor>
</comment>
<dbReference type="InterPro" id="IPR029060">
    <property type="entry name" value="PIN-like_dom_sf"/>
</dbReference>
<dbReference type="Pfam" id="PF01850">
    <property type="entry name" value="PIN"/>
    <property type="match status" value="1"/>
</dbReference>
<reference evidence="8 9" key="1">
    <citation type="submission" date="2015-09" db="EMBL/GenBank/DDBJ databases">
        <title>Genome announcement of multiple Pseudomonas syringae strains.</title>
        <authorList>
            <person name="Thakur S."/>
            <person name="Wang P.W."/>
            <person name="Gong Y."/>
            <person name="Weir B.S."/>
            <person name="Guttman D.S."/>
        </authorList>
    </citation>
    <scope>NUCLEOTIDE SEQUENCE [LARGE SCALE GENOMIC DNA]</scope>
    <source>
        <strain evidence="8 9">ICMP16929</strain>
    </source>
</reference>
<evidence type="ECO:0000256" key="3">
    <source>
        <dbReference type="ARBA" id="ARBA00022722"/>
    </source>
</evidence>
<gene>
    <name evidence="8" type="ORF">ALO94_200142</name>
</gene>
<organism evidence="8 9">
    <name type="scientific">Pseudomonas syringae pv. spinaceae</name>
    <dbReference type="NCBI Taxonomy" id="264459"/>
    <lineage>
        <taxon>Bacteria</taxon>
        <taxon>Pseudomonadati</taxon>
        <taxon>Pseudomonadota</taxon>
        <taxon>Gammaproteobacteria</taxon>
        <taxon>Pseudomonadales</taxon>
        <taxon>Pseudomonadaceae</taxon>
        <taxon>Pseudomonas</taxon>
        <taxon>Pseudomonas syringae</taxon>
    </lineage>
</organism>
<dbReference type="GeneID" id="1183644"/>
<dbReference type="GO" id="GO:0016740">
    <property type="term" value="F:transferase activity"/>
    <property type="evidence" value="ECO:0007669"/>
    <property type="project" value="UniProtKB-KW"/>
</dbReference>